<evidence type="ECO:0000313" key="2">
    <source>
        <dbReference type="Proteomes" id="UP000663505"/>
    </source>
</evidence>
<reference evidence="1 2" key="1">
    <citation type="submission" date="2021-02" db="EMBL/GenBank/DDBJ databases">
        <title>Alicyclobacillus curvatus sp. nov. and Alicyclobacillus mengziensis sp. nov., two acidophilic bacteria isolated from acid mine drainage.</title>
        <authorList>
            <person name="Huang Y."/>
        </authorList>
    </citation>
    <scope>NUCLEOTIDE SEQUENCE [LARGE SCALE GENOMIC DNA]</scope>
    <source>
        <strain evidence="1 2">S30H14</strain>
    </source>
</reference>
<keyword evidence="2" id="KW-1185">Reference proteome</keyword>
<protein>
    <recommendedName>
        <fullName evidence="3">DUF4350 domain-containing protein</fullName>
    </recommendedName>
</protein>
<evidence type="ECO:0008006" key="3">
    <source>
        <dbReference type="Google" id="ProtNLM"/>
    </source>
</evidence>
<proteinExistence type="predicted"/>
<name>A0A9X7VXG0_9BACL</name>
<sequence>MKTRSWWLIFLALAVYAVVLYIVHPNPQANIDVTPGSSVSAEPMGDLAFARLWPRLGLSFQTFAQVPGLLPLDTKSVYVSVEPQSSRYDAGDARDLLSFVAKGHEVVWVTSQNDAITKALQVTIAPANHISLPANSANAANGANPVVGASQASKTSKPTTVRKVELVETNSTSRVSARTTLTGLNFPLSAELTGAGLKSAAERVVTTGGTTVGASFVHGKGKIVVWTVPTVFENQGIGTANNLQIPWHFLQKQNILWDEYGHGVVDQGLFQTLFGNGREGTLLLLLAAGVAYLFASNTRFGVIRGAPDERPRVDVELVHALAGHFMRRSLGDTREQLLDAAVRRRLSKMYGVPGTASWDVLDTVVLPGLPRRLGQAYARWRTVDNQDNRTLSRSARKRRLTALQSLMNDLDATGASRSPEADE</sequence>
<accession>A0A9X7VXG0</accession>
<organism evidence="1 2">
    <name type="scientific">Alicyclobacillus mengziensis</name>
    <dbReference type="NCBI Taxonomy" id="2931921"/>
    <lineage>
        <taxon>Bacteria</taxon>
        <taxon>Bacillati</taxon>
        <taxon>Bacillota</taxon>
        <taxon>Bacilli</taxon>
        <taxon>Bacillales</taxon>
        <taxon>Alicyclobacillaceae</taxon>
        <taxon>Alicyclobacillus</taxon>
    </lineage>
</organism>
<dbReference type="KEGG" id="afx:JZ786_18370"/>
<dbReference type="Proteomes" id="UP000663505">
    <property type="component" value="Chromosome"/>
</dbReference>
<gene>
    <name evidence="1" type="ORF">JZ786_18370</name>
</gene>
<evidence type="ECO:0000313" key="1">
    <source>
        <dbReference type="EMBL" id="QSO46424.1"/>
    </source>
</evidence>
<dbReference type="EMBL" id="CP071182">
    <property type="protein sequence ID" value="QSO46424.1"/>
    <property type="molecule type" value="Genomic_DNA"/>
</dbReference>
<dbReference type="AlphaFoldDB" id="A0A9X7VXG0"/>
<dbReference type="RefSeq" id="WP_206655793.1">
    <property type="nucleotide sequence ID" value="NZ_CP071182.1"/>
</dbReference>